<dbReference type="AlphaFoldDB" id="A0A803SLJ3"/>
<reference evidence="1 2" key="1">
    <citation type="submission" date="2009-12" db="EMBL/GenBank/DDBJ databases">
        <title>The Genome Sequence of Anolis carolinensis (Green Anole Lizard).</title>
        <authorList>
            <consortium name="The Genome Sequencing Platform"/>
            <person name="Di Palma F."/>
            <person name="Alfoldi J."/>
            <person name="Heiman D."/>
            <person name="Young S."/>
            <person name="Grabherr M."/>
            <person name="Johnson J."/>
            <person name="Lander E.S."/>
            <person name="Lindblad-Toh K."/>
        </authorList>
    </citation>
    <scope>NUCLEOTIDE SEQUENCE [LARGE SCALE GENOMIC DNA]</scope>
    <source>
        <strain evidence="1 2">JBL SC #1</strain>
    </source>
</reference>
<dbReference type="Ensembl" id="ENSACAT00000043531.1">
    <property type="protein sequence ID" value="ENSACAP00000023833.1"/>
    <property type="gene ID" value="ENSACAG00000036149.1"/>
</dbReference>
<organism evidence="1 2">
    <name type="scientific">Anolis carolinensis</name>
    <name type="common">Green anole</name>
    <name type="synonym">American chameleon</name>
    <dbReference type="NCBI Taxonomy" id="28377"/>
    <lineage>
        <taxon>Eukaryota</taxon>
        <taxon>Metazoa</taxon>
        <taxon>Chordata</taxon>
        <taxon>Craniata</taxon>
        <taxon>Vertebrata</taxon>
        <taxon>Euteleostomi</taxon>
        <taxon>Lepidosauria</taxon>
        <taxon>Squamata</taxon>
        <taxon>Bifurcata</taxon>
        <taxon>Unidentata</taxon>
        <taxon>Episquamata</taxon>
        <taxon>Toxicofera</taxon>
        <taxon>Iguania</taxon>
        <taxon>Dactyloidae</taxon>
        <taxon>Anolis</taxon>
    </lineage>
</organism>
<reference evidence="1" key="2">
    <citation type="submission" date="2025-08" db="UniProtKB">
        <authorList>
            <consortium name="Ensembl"/>
        </authorList>
    </citation>
    <scope>IDENTIFICATION</scope>
</reference>
<name>A0A803SLJ3_ANOCA</name>
<sequence length="52" mass="5770">MPSPIWGDEVVKEGDYDKCITSDLLKDTLLTGDLLNPELVKGRSPALLSRRL</sequence>
<keyword evidence="2" id="KW-1185">Reference proteome</keyword>
<accession>A0A803SLJ3</accession>
<evidence type="ECO:0000313" key="2">
    <source>
        <dbReference type="Proteomes" id="UP000001646"/>
    </source>
</evidence>
<dbReference type="InParanoid" id="A0A803SLJ3"/>
<proteinExistence type="predicted"/>
<reference evidence="1" key="3">
    <citation type="submission" date="2025-09" db="UniProtKB">
        <authorList>
            <consortium name="Ensembl"/>
        </authorList>
    </citation>
    <scope>IDENTIFICATION</scope>
</reference>
<dbReference type="Proteomes" id="UP000001646">
    <property type="component" value="Chromosome 3"/>
</dbReference>
<evidence type="ECO:0000313" key="1">
    <source>
        <dbReference type="Ensembl" id="ENSACAP00000023833.1"/>
    </source>
</evidence>
<protein>
    <submittedName>
        <fullName evidence="1">Uncharacterized protein</fullName>
    </submittedName>
</protein>